<dbReference type="Gene3D" id="3.30.450.20">
    <property type="entry name" value="PAS domain"/>
    <property type="match status" value="2"/>
</dbReference>
<dbReference type="SUPFAM" id="SSF52172">
    <property type="entry name" value="CheY-like"/>
    <property type="match status" value="1"/>
</dbReference>
<dbReference type="CDD" id="cd00130">
    <property type="entry name" value="PAS"/>
    <property type="match status" value="2"/>
</dbReference>
<dbReference type="InterPro" id="IPR000700">
    <property type="entry name" value="PAS-assoc_C"/>
</dbReference>
<dbReference type="Pfam" id="PF00512">
    <property type="entry name" value="HisKA"/>
    <property type="match status" value="1"/>
</dbReference>
<dbReference type="Pfam" id="PF00072">
    <property type="entry name" value="Response_reg"/>
    <property type="match status" value="1"/>
</dbReference>
<evidence type="ECO:0000313" key="9">
    <source>
        <dbReference type="EMBL" id="MCL6728698.1"/>
    </source>
</evidence>
<dbReference type="Gene3D" id="1.10.287.130">
    <property type="match status" value="1"/>
</dbReference>
<dbReference type="InterPro" id="IPR011006">
    <property type="entry name" value="CheY-like_superfamily"/>
</dbReference>
<dbReference type="Pfam" id="PF02518">
    <property type="entry name" value="HATPase_c"/>
    <property type="match status" value="1"/>
</dbReference>
<dbReference type="SUPFAM" id="SSF47384">
    <property type="entry name" value="Homodimeric domain of signal transducing histidine kinase"/>
    <property type="match status" value="1"/>
</dbReference>
<dbReference type="InterPro" id="IPR001789">
    <property type="entry name" value="Sig_transdc_resp-reg_receiver"/>
</dbReference>
<feature type="domain" description="PAC" evidence="8">
    <location>
        <begin position="82"/>
        <end position="134"/>
    </location>
</feature>
<evidence type="ECO:0000259" key="5">
    <source>
        <dbReference type="PROSITE" id="PS50109"/>
    </source>
</evidence>
<feature type="domain" description="Response regulatory" evidence="6">
    <location>
        <begin position="518"/>
        <end position="629"/>
    </location>
</feature>
<keyword evidence="10" id="KW-1185">Reference proteome</keyword>
<organism evidence="9 10">
    <name type="scientific">Sphingomonas hankyongi</name>
    <dbReference type="NCBI Taxonomy" id="2908209"/>
    <lineage>
        <taxon>Bacteria</taxon>
        <taxon>Pseudomonadati</taxon>
        <taxon>Pseudomonadota</taxon>
        <taxon>Alphaproteobacteria</taxon>
        <taxon>Sphingomonadales</taxon>
        <taxon>Sphingomonadaceae</taxon>
        <taxon>Sphingomonas</taxon>
    </lineage>
</organism>
<dbReference type="InterPro" id="IPR003594">
    <property type="entry name" value="HATPase_dom"/>
</dbReference>
<keyword evidence="3 4" id="KW-0597">Phosphoprotein</keyword>
<protein>
    <recommendedName>
        <fullName evidence="2">histidine kinase</fullName>
        <ecNumber evidence="2">2.7.13.3</ecNumber>
    </recommendedName>
</protein>
<reference evidence="9" key="1">
    <citation type="submission" date="2022-05" db="EMBL/GenBank/DDBJ databases">
        <authorList>
            <person name="Jo J.-H."/>
            <person name="Im W.-T."/>
        </authorList>
    </citation>
    <scope>NUCLEOTIDE SEQUENCE</scope>
    <source>
        <strain evidence="9">SE220</strain>
    </source>
</reference>
<dbReference type="Gene3D" id="3.40.50.2300">
    <property type="match status" value="1"/>
</dbReference>
<dbReference type="SUPFAM" id="SSF55785">
    <property type="entry name" value="PYP-like sensor domain (PAS domain)"/>
    <property type="match status" value="2"/>
</dbReference>
<dbReference type="PANTHER" id="PTHR43065">
    <property type="entry name" value="SENSOR HISTIDINE KINASE"/>
    <property type="match status" value="1"/>
</dbReference>
<dbReference type="PRINTS" id="PR00344">
    <property type="entry name" value="BCTRLSENSOR"/>
</dbReference>
<evidence type="ECO:0000256" key="1">
    <source>
        <dbReference type="ARBA" id="ARBA00000085"/>
    </source>
</evidence>
<dbReference type="PROSITE" id="PS50110">
    <property type="entry name" value="RESPONSE_REGULATORY"/>
    <property type="match status" value="1"/>
</dbReference>
<dbReference type="InterPro" id="IPR005467">
    <property type="entry name" value="His_kinase_dom"/>
</dbReference>
<dbReference type="NCBIfam" id="TIGR00229">
    <property type="entry name" value="sensory_box"/>
    <property type="match status" value="2"/>
</dbReference>
<feature type="domain" description="PAS" evidence="7">
    <location>
        <begin position="7"/>
        <end position="80"/>
    </location>
</feature>
<dbReference type="CDD" id="cd00082">
    <property type="entry name" value="HisKA"/>
    <property type="match status" value="1"/>
</dbReference>
<dbReference type="PROSITE" id="PS50113">
    <property type="entry name" value="PAC"/>
    <property type="match status" value="2"/>
</dbReference>
<dbReference type="InterPro" id="IPR036890">
    <property type="entry name" value="HATPase_C_sf"/>
</dbReference>
<dbReference type="Pfam" id="PF13426">
    <property type="entry name" value="PAS_9"/>
    <property type="match status" value="2"/>
</dbReference>
<dbReference type="SMART" id="SM00448">
    <property type="entry name" value="REC"/>
    <property type="match status" value="1"/>
</dbReference>
<dbReference type="SMART" id="SM00388">
    <property type="entry name" value="HisKA"/>
    <property type="match status" value="1"/>
</dbReference>
<dbReference type="EC" id="2.7.13.3" evidence="2"/>
<evidence type="ECO:0000259" key="6">
    <source>
        <dbReference type="PROSITE" id="PS50110"/>
    </source>
</evidence>
<feature type="domain" description="PAC" evidence="8">
    <location>
        <begin position="210"/>
        <end position="262"/>
    </location>
</feature>
<evidence type="ECO:0000256" key="3">
    <source>
        <dbReference type="ARBA" id="ARBA00022553"/>
    </source>
</evidence>
<comment type="catalytic activity">
    <reaction evidence="1">
        <text>ATP + protein L-histidine = ADP + protein N-phospho-L-histidine.</text>
        <dbReference type="EC" id="2.7.13.3"/>
    </reaction>
</comment>
<dbReference type="PANTHER" id="PTHR43065:SF49">
    <property type="entry name" value="HISTIDINE KINASE"/>
    <property type="match status" value="1"/>
</dbReference>
<dbReference type="SMART" id="SM00086">
    <property type="entry name" value="PAC"/>
    <property type="match status" value="2"/>
</dbReference>
<dbReference type="EMBL" id="JAMGBE010000001">
    <property type="protein sequence ID" value="MCL6728698.1"/>
    <property type="molecule type" value="Genomic_DNA"/>
</dbReference>
<evidence type="ECO:0000256" key="2">
    <source>
        <dbReference type="ARBA" id="ARBA00012438"/>
    </source>
</evidence>
<evidence type="ECO:0000259" key="8">
    <source>
        <dbReference type="PROSITE" id="PS50113"/>
    </source>
</evidence>
<dbReference type="SMART" id="SM00387">
    <property type="entry name" value="HATPase_c"/>
    <property type="match status" value="1"/>
</dbReference>
<dbReference type="Proteomes" id="UP001165342">
    <property type="component" value="Unassembled WGS sequence"/>
</dbReference>
<dbReference type="Gene3D" id="3.30.565.10">
    <property type="entry name" value="Histidine kinase-like ATPase, C-terminal domain"/>
    <property type="match status" value="1"/>
</dbReference>
<dbReference type="PROSITE" id="PS50112">
    <property type="entry name" value="PAS"/>
    <property type="match status" value="2"/>
</dbReference>
<dbReference type="SMART" id="SM00091">
    <property type="entry name" value="PAS"/>
    <property type="match status" value="2"/>
</dbReference>
<feature type="modified residue" description="4-aspartylphosphate" evidence="4">
    <location>
        <position position="568"/>
    </location>
</feature>
<evidence type="ECO:0000256" key="4">
    <source>
        <dbReference type="PROSITE-ProRule" id="PRU00169"/>
    </source>
</evidence>
<dbReference type="SUPFAM" id="SSF55874">
    <property type="entry name" value="ATPase domain of HSP90 chaperone/DNA topoisomerase II/histidine kinase"/>
    <property type="match status" value="1"/>
</dbReference>
<dbReference type="InterPro" id="IPR004358">
    <property type="entry name" value="Sig_transdc_His_kin-like_C"/>
</dbReference>
<accession>A0ABT0RZ77</accession>
<comment type="caution">
    <text evidence="9">The sequence shown here is derived from an EMBL/GenBank/DDBJ whole genome shotgun (WGS) entry which is preliminary data.</text>
</comment>
<dbReference type="PROSITE" id="PS50109">
    <property type="entry name" value="HIS_KIN"/>
    <property type="match status" value="1"/>
</dbReference>
<evidence type="ECO:0000313" key="10">
    <source>
        <dbReference type="Proteomes" id="UP001165342"/>
    </source>
</evidence>
<dbReference type="RefSeq" id="WP_249830202.1">
    <property type="nucleotide sequence ID" value="NZ_JAMGBE010000001.1"/>
</dbReference>
<dbReference type="InterPro" id="IPR001610">
    <property type="entry name" value="PAC"/>
</dbReference>
<dbReference type="InterPro" id="IPR000014">
    <property type="entry name" value="PAS"/>
</dbReference>
<gene>
    <name evidence="9" type="ORF">LZ538_01340</name>
</gene>
<feature type="domain" description="Histidine kinase" evidence="5">
    <location>
        <begin position="282"/>
        <end position="500"/>
    </location>
</feature>
<dbReference type="InterPro" id="IPR035965">
    <property type="entry name" value="PAS-like_dom_sf"/>
</dbReference>
<dbReference type="InterPro" id="IPR036097">
    <property type="entry name" value="HisK_dim/P_sf"/>
</dbReference>
<name>A0ABT0RZ77_9SPHN</name>
<proteinExistence type="predicted"/>
<feature type="domain" description="PAS" evidence="7">
    <location>
        <begin position="135"/>
        <end position="191"/>
    </location>
</feature>
<sequence>MSDEAITDDPFKLLIQSIVDYAIYLLDPGGHVTSWNAGAERIKGFQADEIIGKHFSAFYTEEDRKAGLPEKVLETARREGKFQGEGWRVRKDGTRFWASVVIDAIKDETGKLIGFAKITRDMTEQREAQQALLDVERRFRLLVEGVTDYAIYMLDPNGRVTNWNAGAQRIKGYMPDEIIGEHFSRFYTPEDLKAGVPTKALETARKTGRYEAEGWRRRKDGTRFWASVVIDAIKDETGKLIGFAKVTRDMTEKRETQLRLEESREQLFRSQKMEALGQLTGGLAHDFNNLLTAILGATDLAARNIRDEQKLRKMLEGVRNSAQRGASLTKQLLAFARAQQLEIKAVDLRAFLDEAITLLRPSLRKDIEVILETSDQLWQIDTDAGALELALLNLSFNARDAMKDGGSLRISATNQLLEGQPEDLHGEFVALRVSDTGSGMDSDTMERVFEPFFTTKSFGEGTGLGLSQVFGFVKQVGGAVTVESEPGKGATFTLYLPASRAAQTAAVHKANGRRVLGQVLIVEDDELVADLAAGMLSELGFETTVAHSGKEALDKLAGGKRPKLIFSDIIMPGGISGIELAERVRARFPELPILLTTGYSEEISGSHGFPVLQKPYELSTLAEALQGVLKRTVTAA</sequence>
<dbReference type="InterPro" id="IPR003661">
    <property type="entry name" value="HisK_dim/P_dom"/>
</dbReference>
<evidence type="ECO:0000259" key="7">
    <source>
        <dbReference type="PROSITE" id="PS50112"/>
    </source>
</evidence>